<gene>
    <name evidence="1" type="ORF">MRATA1EN22A_LOCUS25876</name>
</gene>
<organism evidence="1 2">
    <name type="scientific">Rangifer tarandus platyrhynchus</name>
    <name type="common">Svalbard reindeer</name>
    <dbReference type="NCBI Taxonomy" id="3082113"/>
    <lineage>
        <taxon>Eukaryota</taxon>
        <taxon>Metazoa</taxon>
        <taxon>Chordata</taxon>
        <taxon>Craniata</taxon>
        <taxon>Vertebrata</taxon>
        <taxon>Euteleostomi</taxon>
        <taxon>Mammalia</taxon>
        <taxon>Eutheria</taxon>
        <taxon>Laurasiatheria</taxon>
        <taxon>Artiodactyla</taxon>
        <taxon>Ruminantia</taxon>
        <taxon>Pecora</taxon>
        <taxon>Cervidae</taxon>
        <taxon>Odocoileinae</taxon>
        <taxon>Rangifer</taxon>
    </lineage>
</organism>
<reference evidence="1" key="1">
    <citation type="submission" date="2023-05" db="EMBL/GenBank/DDBJ databases">
        <authorList>
            <consortium name="ELIXIR-Norway"/>
        </authorList>
    </citation>
    <scope>NUCLEOTIDE SEQUENCE</scope>
</reference>
<reference evidence="1" key="2">
    <citation type="submission" date="2025-03" db="EMBL/GenBank/DDBJ databases">
        <authorList>
            <consortium name="ELIXIR-Norway"/>
            <consortium name="Elixir Norway"/>
        </authorList>
    </citation>
    <scope>NUCLEOTIDE SEQUENCE</scope>
</reference>
<evidence type="ECO:0000313" key="1">
    <source>
        <dbReference type="EMBL" id="CAN0544815.1"/>
    </source>
</evidence>
<accession>A0AC60A1V5</accession>
<proteinExistence type="predicted"/>
<dbReference type="EMBL" id="OX596090">
    <property type="protein sequence ID" value="CAN0544815.1"/>
    <property type="molecule type" value="Genomic_DNA"/>
</dbReference>
<dbReference type="Proteomes" id="UP001162501">
    <property type="component" value="Chromosome 6"/>
</dbReference>
<name>A0AC60A1V5_RANTA</name>
<evidence type="ECO:0000313" key="2">
    <source>
        <dbReference type="Proteomes" id="UP001162501"/>
    </source>
</evidence>
<protein>
    <submittedName>
        <fullName evidence="1">Uncharacterized protein</fullName>
    </submittedName>
</protein>
<sequence length="83" mass="9068">MTREKRGSVLTEKVGEGCVGKLAAGEAWEDLHLISWERKVVTSISASYPRRRDVGQRRTLSAGTTWGGRAGNGPCVSRALQRI</sequence>